<dbReference type="eggNOG" id="KOG1371">
    <property type="taxonomic scope" value="Eukaryota"/>
</dbReference>
<evidence type="ECO:0000313" key="12">
    <source>
        <dbReference type="WBParaSite" id="SRAE_2000247900.1"/>
    </source>
</evidence>
<feature type="domain" description="NAD-dependent epimerase/dehydratase" evidence="9">
    <location>
        <begin position="3"/>
        <end position="271"/>
    </location>
</feature>
<dbReference type="Gene3D" id="3.40.50.720">
    <property type="entry name" value="NAD(P)-binding Rossmann-like Domain"/>
    <property type="match status" value="1"/>
</dbReference>
<dbReference type="NCBIfam" id="TIGR01179">
    <property type="entry name" value="galE"/>
    <property type="match status" value="1"/>
</dbReference>
<dbReference type="WormBase" id="SRAE_2000247900">
    <property type="protein sequence ID" value="SRP10383"/>
    <property type="gene ID" value="WBGene00262689"/>
</dbReference>
<dbReference type="OrthoDB" id="9402762at2759"/>
<evidence type="ECO:0000313" key="14">
    <source>
        <dbReference type="WormBase" id="SRAE_2000247900"/>
    </source>
</evidence>
<evidence type="ECO:0000256" key="4">
    <source>
        <dbReference type="ARBA" id="ARBA00004947"/>
    </source>
</evidence>
<evidence type="ECO:0000313" key="11">
    <source>
        <dbReference type="Proteomes" id="UP000035682"/>
    </source>
</evidence>
<dbReference type="GO" id="GO:0035262">
    <property type="term" value="P:gonad morphogenesis"/>
    <property type="evidence" value="ECO:0007669"/>
    <property type="project" value="EnsemblMetazoa"/>
</dbReference>
<accession>A0A090LDH9</accession>
<reference evidence="12" key="2">
    <citation type="submission" date="2020-12" db="UniProtKB">
        <authorList>
            <consortium name="WormBaseParasite"/>
        </authorList>
    </citation>
    <scope>IDENTIFICATION</scope>
</reference>
<dbReference type="GO" id="GO:0050830">
    <property type="term" value="P:defense response to Gram-positive bacterium"/>
    <property type="evidence" value="ECO:0007669"/>
    <property type="project" value="EnsemblMetazoa"/>
</dbReference>
<keyword evidence="8" id="KW-0119">Carbohydrate metabolism</keyword>
<dbReference type="GO" id="GO:0005829">
    <property type="term" value="C:cytosol"/>
    <property type="evidence" value="ECO:0007669"/>
    <property type="project" value="TreeGrafter"/>
</dbReference>
<sequence length="347" mass="38433">MKILVTGAAGFIASHTVLELLEANYDVLCIDNFSNSIEDENGEAISLKRVSQLTGKKIDFIKCDCTDIDALEKVFKENKFDGVVHLAALKAVTESVQFPLMYYENNLISSLNLLKLCTKYNIKNFVFSSSATVYGPPEELPLTENSRVGCGLTNPYGQTKYMIEQVLRDIAISDKEWNIILLRYFNPVGAHQSGLIGEDPKGIPNNLMPYIAQVAVGKLPYLNVYGTEFDTIDGTGVRDYIHIVDLAKGHVAAFDRIKKMKTIGLETYNLGTGTGYSVLQMVAGMEKACGHKIEIKKSVPRPGDVASVYCDPTLAGEKLGWKANFGINEMCRDMWNWQSKNPNGYLS</sequence>
<dbReference type="CTD" id="36380182"/>
<proteinExistence type="inferred from homology"/>
<dbReference type="EC" id="5.1.3.2" evidence="8"/>
<dbReference type="OMA" id="RDYDTPD"/>
<dbReference type="RefSeq" id="XP_024507017.1">
    <property type="nucleotide sequence ID" value="XM_024653552.1"/>
</dbReference>
<dbReference type="PANTHER" id="PTHR43725">
    <property type="entry name" value="UDP-GLUCOSE 4-EPIMERASE"/>
    <property type="match status" value="1"/>
</dbReference>
<dbReference type="AlphaFoldDB" id="A0A090LDH9"/>
<comment type="catalytic activity">
    <reaction evidence="2 8">
        <text>UDP-alpha-D-glucose = UDP-alpha-D-galactose</text>
        <dbReference type="Rhea" id="RHEA:22168"/>
        <dbReference type="ChEBI" id="CHEBI:58885"/>
        <dbReference type="ChEBI" id="CHEBI:66914"/>
        <dbReference type="EC" id="5.1.3.2"/>
    </reaction>
</comment>
<dbReference type="EMBL" id="LN609529">
    <property type="protein sequence ID" value="CEF67817.1"/>
    <property type="molecule type" value="Genomic_DNA"/>
</dbReference>
<dbReference type="CDD" id="cd05247">
    <property type="entry name" value="UDP_G4E_1_SDR_e"/>
    <property type="match status" value="1"/>
</dbReference>
<comment type="cofactor">
    <cofactor evidence="3 8">
        <name>NAD(+)</name>
        <dbReference type="ChEBI" id="CHEBI:57540"/>
    </cofactor>
</comment>
<dbReference type="GO" id="GO:0033499">
    <property type="term" value="P:galactose catabolic process via UDP-galactose, Leloir pathway"/>
    <property type="evidence" value="ECO:0007669"/>
    <property type="project" value="TreeGrafter"/>
</dbReference>
<evidence type="ECO:0000259" key="9">
    <source>
        <dbReference type="Pfam" id="PF01370"/>
    </source>
</evidence>
<comment type="similarity">
    <text evidence="8">Belongs to the NAD(P)-dependent epimerase/dehydratase family.</text>
</comment>
<evidence type="ECO:0000256" key="3">
    <source>
        <dbReference type="ARBA" id="ARBA00001911"/>
    </source>
</evidence>
<dbReference type="WBParaSite" id="SRAE_2000247900.2">
    <property type="protein sequence ID" value="SRAE_2000247900.2"/>
    <property type="gene ID" value="WBGene00262689"/>
</dbReference>
<dbReference type="STRING" id="34506.A0A090LDH9"/>
<evidence type="ECO:0000256" key="2">
    <source>
        <dbReference type="ARBA" id="ARBA00000083"/>
    </source>
</evidence>
<gene>
    <name evidence="10 12 13 14" type="ORF">SRAE_2000247900</name>
</gene>
<dbReference type="GeneID" id="36380182"/>
<reference evidence="10 11" key="1">
    <citation type="submission" date="2014-09" db="EMBL/GenBank/DDBJ databases">
        <authorList>
            <person name="Martin A.A."/>
        </authorList>
    </citation>
    <scope>NUCLEOTIDE SEQUENCE</scope>
    <source>
        <strain evidence="11 13">ED321</strain>
        <strain evidence="10">ED321 Heterogonic</strain>
    </source>
</reference>
<organism evidence="10">
    <name type="scientific">Strongyloides ratti</name>
    <name type="common">Parasitic roundworm</name>
    <dbReference type="NCBI Taxonomy" id="34506"/>
    <lineage>
        <taxon>Eukaryota</taxon>
        <taxon>Metazoa</taxon>
        <taxon>Ecdysozoa</taxon>
        <taxon>Nematoda</taxon>
        <taxon>Chromadorea</taxon>
        <taxon>Rhabditida</taxon>
        <taxon>Tylenchina</taxon>
        <taxon>Panagrolaimomorpha</taxon>
        <taxon>Strongyloidoidea</taxon>
        <taxon>Strongyloididae</taxon>
        <taxon>Strongyloides</taxon>
    </lineage>
</organism>
<dbReference type="GO" id="GO:0002119">
    <property type="term" value="P:nematode larval development"/>
    <property type="evidence" value="ECO:0007669"/>
    <property type="project" value="EnsemblMetazoa"/>
</dbReference>
<comment type="pathway">
    <text evidence="4 8">Carbohydrate metabolism; galactose metabolism.</text>
</comment>
<keyword evidence="11" id="KW-1185">Reference proteome</keyword>
<dbReference type="Pfam" id="PF01370">
    <property type="entry name" value="Epimerase"/>
    <property type="match status" value="1"/>
</dbReference>
<evidence type="ECO:0000313" key="10">
    <source>
        <dbReference type="EMBL" id="CEF67817.1"/>
    </source>
</evidence>
<dbReference type="SUPFAM" id="SSF51735">
    <property type="entry name" value="NAD(P)-binding Rossmann-fold domains"/>
    <property type="match status" value="1"/>
</dbReference>
<dbReference type="GO" id="GO:0003974">
    <property type="term" value="F:UDP-N-acetylglucosamine 4-epimerase activity"/>
    <property type="evidence" value="ECO:0007669"/>
    <property type="project" value="UniProtKB-EC"/>
</dbReference>
<keyword evidence="6" id="KW-0299">Galactose metabolism</keyword>
<evidence type="ECO:0000256" key="5">
    <source>
        <dbReference type="ARBA" id="ARBA00023027"/>
    </source>
</evidence>
<keyword evidence="7 8" id="KW-0413">Isomerase</keyword>
<dbReference type="InterPro" id="IPR005886">
    <property type="entry name" value="UDP_G4E"/>
</dbReference>
<dbReference type="GO" id="GO:0009792">
    <property type="term" value="P:embryo development ending in birth or egg hatching"/>
    <property type="evidence" value="ECO:0007669"/>
    <property type="project" value="EnsemblMetazoa"/>
</dbReference>
<dbReference type="GO" id="GO:0003978">
    <property type="term" value="F:UDP-glucose 4-epimerase activity"/>
    <property type="evidence" value="ECO:0007669"/>
    <property type="project" value="UniProtKB-UniRule"/>
</dbReference>
<dbReference type="InterPro" id="IPR036291">
    <property type="entry name" value="NAD(P)-bd_dom_sf"/>
</dbReference>
<dbReference type="GO" id="GO:0042335">
    <property type="term" value="P:cuticle development"/>
    <property type="evidence" value="ECO:0007669"/>
    <property type="project" value="EnsemblMetazoa"/>
</dbReference>
<dbReference type="GO" id="GO:1903354">
    <property type="term" value="P:regulation of distal tip cell migration"/>
    <property type="evidence" value="ECO:0007669"/>
    <property type="project" value="EnsemblMetazoa"/>
</dbReference>
<dbReference type="GO" id="GO:0040026">
    <property type="term" value="P:positive regulation of vulval development"/>
    <property type="evidence" value="ECO:0007669"/>
    <property type="project" value="EnsemblMetazoa"/>
</dbReference>
<dbReference type="PANTHER" id="PTHR43725:SF47">
    <property type="entry name" value="UDP-GLUCOSE 4-EPIMERASE"/>
    <property type="match status" value="1"/>
</dbReference>
<dbReference type="WBParaSite" id="SRAE_2000247900.1">
    <property type="protein sequence ID" value="SRAE_2000247900.1"/>
    <property type="gene ID" value="WBGene00262689"/>
</dbReference>
<evidence type="ECO:0000256" key="8">
    <source>
        <dbReference type="RuleBase" id="RU366046"/>
    </source>
</evidence>
<evidence type="ECO:0000256" key="6">
    <source>
        <dbReference type="ARBA" id="ARBA00023144"/>
    </source>
</evidence>
<dbReference type="GO" id="GO:1900102">
    <property type="term" value="P:negative regulation of endoplasmic reticulum unfolded protein response"/>
    <property type="evidence" value="ECO:0007669"/>
    <property type="project" value="EnsemblMetazoa"/>
</dbReference>
<dbReference type="UniPathway" id="UPA00214"/>
<evidence type="ECO:0000256" key="7">
    <source>
        <dbReference type="ARBA" id="ARBA00023235"/>
    </source>
</evidence>
<protein>
    <recommendedName>
        <fullName evidence="8">UDP-glucose 4-epimerase</fullName>
        <ecNumber evidence="8">5.1.3.2</ecNumber>
    </recommendedName>
</protein>
<dbReference type="InterPro" id="IPR001509">
    <property type="entry name" value="Epimerase_deHydtase"/>
</dbReference>
<name>A0A090LDH9_STRRB</name>
<evidence type="ECO:0000256" key="1">
    <source>
        <dbReference type="ARBA" id="ARBA00000014"/>
    </source>
</evidence>
<keyword evidence="5 8" id="KW-0520">NAD</keyword>
<comment type="subunit">
    <text evidence="8">Homodimer.</text>
</comment>
<evidence type="ECO:0000313" key="13">
    <source>
        <dbReference type="WBParaSite" id="SRAE_2000247900.2"/>
    </source>
</evidence>
<dbReference type="Proteomes" id="UP000035682">
    <property type="component" value="Unplaced"/>
</dbReference>
<dbReference type="Gene3D" id="3.90.25.10">
    <property type="entry name" value="UDP-galactose 4-epimerase, domain 1"/>
    <property type="match status" value="1"/>
</dbReference>
<comment type="catalytic activity">
    <reaction evidence="1">
        <text>UDP-N-acetyl-alpha-D-glucosamine = UDP-N-acetyl-alpha-D-galactosamine</text>
        <dbReference type="Rhea" id="RHEA:20517"/>
        <dbReference type="ChEBI" id="CHEBI:57705"/>
        <dbReference type="ChEBI" id="CHEBI:67138"/>
        <dbReference type="EC" id="5.1.3.7"/>
    </reaction>
</comment>